<proteinExistence type="predicted"/>
<dbReference type="Gene3D" id="3.80.30.20">
    <property type="entry name" value="tm_1862 like domain"/>
    <property type="match status" value="1"/>
</dbReference>
<dbReference type="EMBL" id="JXAK01000024">
    <property type="protein sequence ID" value="KIL40239.1"/>
    <property type="molecule type" value="Genomic_DNA"/>
</dbReference>
<dbReference type="InterPro" id="IPR013785">
    <property type="entry name" value="Aldolase_TIM"/>
</dbReference>
<evidence type="ECO:0000256" key="2">
    <source>
        <dbReference type="ARBA" id="ARBA00022691"/>
    </source>
</evidence>
<evidence type="ECO:0000313" key="7">
    <source>
        <dbReference type="EMBL" id="KIL40239.1"/>
    </source>
</evidence>
<dbReference type="Gene3D" id="3.20.20.70">
    <property type="entry name" value="Aldolase class I"/>
    <property type="match status" value="1"/>
</dbReference>
<organism evidence="7 8">
    <name type="scientific">Gordoniibacillus kamchatkensis</name>
    <dbReference type="NCBI Taxonomy" id="1590651"/>
    <lineage>
        <taxon>Bacteria</taxon>
        <taxon>Bacillati</taxon>
        <taxon>Bacillota</taxon>
        <taxon>Bacilli</taxon>
        <taxon>Bacillales</taxon>
        <taxon>Paenibacillaceae</taxon>
        <taxon>Gordoniibacillus</taxon>
    </lineage>
</organism>
<dbReference type="SFLD" id="SFLDS00029">
    <property type="entry name" value="Radical_SAM"/>
    <property type="match status" value="1"/>
</dbReference>
<dbReference type="Proteomes" id="UP000031967">
    <property type="component" value="Unassembled WGS sequence"/>
</dbReference>
<dbReference type="InterPro" id="IPR051198">
    <property type="entry name" value="BchE-like"/>
</dbReference>
<evidence type="ECO:0000256" key="1">
    <source>
        <dbReference type="ARBA" id="ARBA00001966"/>
    </source>
</evidence>
<dbReference type="InterPro" id="IPR058240">
    <property type="entry name" value="rSAM_sf"/>
</dbReference>
<keyword evidence="3" id="KW-0479">Metal-binding</keyword>
<dbReference type="InterPro" id="IPR023404">
    <property type="entry name" value="rSAM_horseshoe"/>
</dbReference>
<evidence type="ECO:0000256" key="4">
    <source>
        <dbReference type="ARBA" id="ARBA00023004"/>
    </source>
</evidence>
<dbReference type="PROSITE" id="PS51918">
    <property type="entry name" value="RADICAL_SAM"/>
    <property type="match status" value="1"/>
</dbReference>
<comment type="caution">
    <text evidence="7">The sequence shown here is derived from an EMBL/GenBank/DDBJ whole genome shotgun (WGS) entry which is preliminary data.</text>
</comment>
<keyword evidence="2" id="KW-0949">S-adenosyl-L-methionine</keyword>
<dbReference type="InterPro" id="IPR006638">
    <property type="entry name" value="Elp3/MiaA/NifB-like_rSAM"/>
</dbReference>
<comment type="cofactor">
    <cofactor evidence="1">
        <name>[4Fe-4S] cluster</name>
        <dbReference type="ChEBI" id="CHEBI:49883"/>
    </cofactor>
</comment>
<accession>A0ABR5AGS7</accession>
<dbReference type="PANTHER" id="PTHR43409:SF15">
    <property type="entry name" value="PUTATIVE-RELATED"/>
    <property type="match status" value="1"/>
</dbReference>
<dbReference type="RefSeq" id="WP_041048314.1">
    <property type="nucleotide sequence ID" value="NZ_JXAK01000024.1"/>
</dbReference>
<dbReference type="PANTHER" id="PTHR43409">
    <property type="entry name" value="ANAEROBIC MAGNESIUM-PROTOPORPHYRIN IX MONOMETHYL ESTER CYCLASE-RELATED"/>
    <property type="match status" value="1"/>
</dbReference>
<keyword evidence="4" id="KW-0408">Iron</keyword>
<keyword evidence="8" id="KW-1185">Reference proteome</keyword>
<evidence type="ECO:0000259" key="6">
    <source>
        <dbReference type="PROSITE" id="PS51918"/>
    </source>
</evidence>
<reference evidence="7 8" key="1">
    <citation type="submission" date="2014-12" db="EMBL/GenBank/DDBJ databases">
        <title>Draft genome sequence of Paenibacillus kamchatkensis strain B-2647.</title>
        <authorList>
            <person name="Karlyshev A.V."/>
            <person name="Kudryashova E.B."/>
        </authorList>
    </citation>
    <scope>NUCLEOTIDE SEQUENCE [LARGE SCALE GENOMIC DNA]</scope>
    <source>
        <strain evidence="7 8">VKM B-2647</strain>
    </source>
</reference>
<protein>
    <recommendedName>
        <fullName evidence="6">Radical SAM core domain-containing protein</fullName>
    </recommendedName>
</protein>
<sequence length="637" mass="74288">MTISRNKLAILINPPIYDTQYWARWSMPHGLLKIATWLRYEGYDLKLYDCLNPYGEGSGIPERVADFESYDAVRKQKKSVVVLASTEEREEQMSYKLKPNEKWKYIFGLPPHELEDQLTNYKNSIARKKYKSVEFWITSIMTYWWESTRDVIELALRVFPEAKIRLGGIYPTLAPWHAEKKLGIDPLLMKGDKLDLNDEAQMDRHLVIYNEVPAASNLDLATDLYDDKERPPYTILTTSRGCPHICSYCASNVLNDGTKVRTRTFEDVIAEIKDKFRKNTRVFCFYEDNLLMKMQEFKRILKAVLADKSLQGIKIYAPEGIEIGVALSDRKRYLLKMRSDKSILATLSIETVEEQDTSSAIDIYEAFKESKRRTKRTFIKFEEDLTHGAVVIKEQTDDHIVLVVGDDDKVVLRKAIKENGRTDLIYENEEQSSLGLYLVGVPEIVYLMRLAGFEKIYLPLETIKKETNARWNRSWNSNLSRFESLLAALEEVGFDTRKQNINAFVMFGLPGEDLEEIYDTALYASERVGSVIPMLFTPVPSTDVYEQYRPYIEEHRFDLHHLNGKLFPFFPMLRDQMKMKYPEYEIEIADYVRVESFMQRINSKINGQSVNIYADTKVASTFRQTYSEYESFIKEWV</sequence>
<evidence type="ECO:0000256" key="3">
    <source>
        <dbReference type="ARBA" id="ARBA00022723"/>
    </source>
</evidence>
<keyword evidence="5" id="KW-0411">Iron-sulfur</keyword>
<evidence type="ECO:0000256" key="5">
    <source>
        <dbReference type="ARBA" id="ARBA00023014"/>
    </source>
</evidence>
<gene>
    <name evidence="7" type="ORF">SD70_14850</name>
</gene>
<dbReference type="InterPro" id="IPR007197">
    <property type="entry name" value="rSAM"/>
</dbReference>
<dbReference type="SUPFAM" id="SSF102114">
    <property type="entry name" value="Radical SAM enzymes"/>
    <property type="match status" value="2"/>
</dbReference>
<evidence type="ECO:0000313" key="8">
    <source>
        <dbReference type="Proteomes" id="UP000031967"/>
    </source>
</evidence>
<dbReference type="Pfam" id="PF04055">
    <property type="entry name" value="Radical_SAM"/>
    <property type="match status" value="1"/>
</dbReference>
<dbReference type="SFLD" id="SFLDG01082">
    <property type="entry name" value="B12-binding_domain_containing"/>
    <property type="match status" value="1"/>
</dbReference>
<feature type="domain" description="Radical SAM core" evidence="6">
    <location>
        <begin position="228"/>
        <end position="583"/>
    </location>
</feature>
<dbReference type="SMART" id="SM00729">
    <property type="entry name" value="Elp3"/>
    <property type="match status" value="1"/>
</dbReference>
<name>A0ABR5AGS7_9BACL</name>